<evidence type="ECO:0000259" key="2">
    <source>
        <dbReference type="Pfam" id="PF00849"/>
    </source>
</evidence>
<proteinExistence type="inferred from homology"/>
<dbReference type="SUPFAM" id="SSF55120">
    <property type="entry name" value="Pseudouridine synthase"/>
    <property type="match status" value="1"/>
</dbReference>
<dbReference type="RefSeq" id="WP_260999161.1">
    <property type="nucleotide sequence ID" value="NZ_CP054475.1"/>
</dbReference>
<dbReference type="InterPro" id="IPR006145">
    <property type="entry name" value="PsdUridine_synth_RsuA/RluA"/>
</dbReference>
<dbReference type="Gene3D" id="3.30.2350.10">
    <property type="entry name" value="Pseudouridine synthase"/>
    <property type="match status" value="1"/>
</dbReference>
<protein>
    <submittedName>
        <fullName evidence="3">TIGR01621 family pseudouridine synthase</fullName>
    </submittedName>
</protein>
<name>A0ABY6A999_9GAMM</name>
<dbReference type="InterPro" id="IPR006224">
    <property type="entry name" value="PsdUridine_synth_RluA-like_CS"/>
</dbReference>
<comment type="similarity">
    <text evidence="1">Belongs to the pseudouridine synthase RluA family.</text>
</comment>
<sequence>MPDTFPPAVTPPYSQPFSVIDQTEDWLAIHKPAGIGMHSEDGEAGLVVLAEQQFACPLWPVHRLDKVTSGIILLAKNATAAARLSALFAEHKIQKYYLAQSAQKPKKKQGWVKGDMSKGRNGSWLLQRSSHNPAITRFISHYDEQQQKRLFLLKPLTGRTHQLRVALKSLGAAIDGDDRYGGEPADRTYLHAFMLCFRDEVSGADPQDIVLTCLPQHGDWATLPDNWLTPWQLL</sequence>
<accession>A0ABY6A999</accession>
<reference evidence="4" key="1">
    <citation type="submission" date="2020-06" db="EMBL/GenBank/DDBJ databases">
        <title>Thalassolituus marinus alknpb1M-1, a hydrocarbon-degrading bacterium isolated from the deep-sea overlying water using an in-situ strategy from the South China Sea basin.</title>
        <authorList>
            <person name="Dong C."/>
            <person name="Chen Y."/>
            <person name="Shao Z."/>
        </authorList>
    </citation>
    <scope>NUCLEOTIDE SEQUENCE [LARGE SCALE GENOMIC DNA]</scope>
    <source>
        <strain evidence="4">alknpb1M-1</strain>
    </source>
</reference>
<dbReference type="Proteomes" id="UP001065322">
    <property type="component" value="Chromosome"/>
</dbReference>
<feature type="domain" description="Pseudouridine synthase RsuA/RluA-like" evidence="2">
    <location>
        <begin position="26"/>
        <end position="168"/>
    </location>
</feature>
<dbReference type="NCBIfam" id="TIGR01621">
    <property type="entry name" value="RluA-like"/>
    <property type="match status" value="1"/>
</dbReference>
<dbReference type="PANTHER" id="PTHR21600:SF87">
    <property type="entry name" value="RNA PSEUDOURIDYLATE SYNTHASE DOMAIN-CONTAINING PROTEIN 1"/>
    <property type="match status" value="1"/>
</dbReference>
<dbReference type="Pfam" id="PF00849">
    <property type="entry name" value="PseudoU_synth_2"/>
    <property type="match status" value="1"/>
</dbReference>
<dbReference type="PANTHER" id="PTHR21600">
    <property type="entry name" value="MITOCHONDRIAL RNA PSEUDOURIDINE SYNTHASE"/>
    <property type="match status" value="1"/>
</dbReference>
<dbReference type="PROSITE" id="PS01129">
    <property type="entry name" value="PSI_RLU"/>
    <property type="match status" value="1"/>
</dbReference>
<organism evidence="3 4">
    <name type="scientific">Thalassolituus hydrocarboniclasticus</name>
    <dbReference type="NCBI Taxonomy" id="2742796"/>
    <lineage>
        <taxon>Bacteria</taxon>
        <taxon>Pseudomonadati</taxon>
        <taxon>Pseudomonadota</taxon>
        <taxon>Gammaproteobacteria</taxon>
        <taxon>Oceanospirillales</taxon>
        <taxon>Oceanospirillaceae</taxon>
        <taxon>Thalassolituus</taxon>
    </lineage>
</organism>
<dbReference type="InterPro" id="IPR006508">
    <property type="entry name" value="PsdUridine_synth_RluA-like"/>
</dbReference>
<dbReference type="CDD" id="cd02869">
    <property type="entry name" value="PseudoU_synth_RluA_like"/>
    <property type="match status" value="1"/>
</dbReference>
<dbReference type="InterPro" id="IPR050188">
    <property type="entry name" value="RluA_PseudoU_synthase"/>
</dbReference>
<dbReference type="EMBL" id="CP054475">
    <property type="protein sequence ID" value="UXD87237.1"/>
    <property type="molecule type" value="Genomic_DNA"/>
</dbReference>
<keyword evidence="4" id="KW-1185">Reference proteome</keyword>
<evidence type="ECO:0000313" key="3">
    <source>
        <dbReference type="EMBL" id="UXD87237.1"/>
    </source>
</evidence>
<evidence type="ECO:0000256" key="1">
    <source>
        <dbReference type="ARBA" id="ARBA00010876"/>
    </source>
</evidence>
<gene>
    <name evidence="3" type="ORF">HUF19_07250</name>
</gene>
<evidence type="ECO:0000313" key="4">
    <source>
        <dbReference type="Proteomes" id="UP001065322"/>
    </source>
</evidence>
<dbReference type="InterPro" id="IPR020103">
    <property type="entry name" value="PsdUridine_synth_cat_dom_sf"/>
</dbReference>